<keyword evidence="2" id="KW-1185">Reference proteome</keyword>
<reference evidence="1 2" key="1">
    <citation type="submission" date="2018-06" db="EMBL/GenBank/DDBJ databases">
        <title>Genomic Encyclopedia of Type Strains, Phase III (KMG-III): the genomes of soil and plant-associated and newly described type strains.</title>
        <authorList>
            <person name="Whitman W."/>
        </authorList>
    </citation>
    <scope>NUCLEOTIDE SEQUENCE [LARGE SCALE GENOMIC DNA]</scope>
    <source>
        <strain evidence="1 2">CECT 7646</strain>
    </source>
</reference>
<evidence type="ECO:0000313" key="1">
    <source>
        <dbReference type="EMBL" id="PYE75027.1"/>
    </source>
</evidence>
<accession>A0A318SDQ7</accession>
<dbReference type="Gene3D" id="3.40.50.300">
    <property type="entry name" value="P-loop containing nucleotide triphosphate hydrolases"/>
    <property type="match status" value="1"/>
</dbReference>
<comment type="caution">
    <text evidence="1">The sequence shown here is derived from an EMBL/GenBank/DDBJ whole genome shotgun (WGS) entry which is preliminary data.</text>
</comment>
<dbReference type="OrthoDB" id="8912320at2"/>
<dbReference type="Proteomes" id="UP000247540">
    <property type="component" value="Unassembled WGS sequence"/>
</dbReference>
<name>A0A318SDQ7_9BURK</name>
<dbReference type="InterPro" id="IPR027417">
    <property type="entry name" value="P-loop_NTPase"/>
</dbReference>
<proteinExistence type="predicted"/>
<gene>
    <name evidence="1" type="ORF">DFQ15_12148</name>
</gene>
<sequence length="272" mass="28247">MLDALLDQGAGLRMQTPHAATRLAALVAQGDADTELPLLWQICAALQALGYQVAVLDGTSAEHLHSPGLLQLLDGSIGADDDFDPASAPCGLSVFPAALGLKAMADEHNLRAEDALRLARLLRPHDIVLLYAPAEVVAHWAADCAIAPVLPAAPLQSGVLAAYRSLRTLHAAGIAPTVASVVTRTGMATAASAQAARENLARCAETWLGLQIEVLRVRAVPLESGLPAASGDVHRLALRLIEGAATLAAHALPFPAPATGAHYAAERFVRSH</sequence>
<dbReference type="EMBL" id="QJTC01000021">
    <property type="protein sequence ID" value="PYE75027.1"/>
    <property type="molecule type" value="Genomic_DNA"/>
</dbReference>
<evidence type="ECO:0008006" key="3">
    <source>
        <dbReference type="Google" id="ProtNLM"/>
    </source>
</evidence>
<dbReference type="AlphaFoldDB" id="A0A318SDQ7"/>
<dbReference type="RefSeq" id="WP_110466427.1">
    <property type="nucleotide sequence ID" value="NZ_JAMOFZ010000020.1"/>
</dbReference>
<organism evidence="1 2">
    <name type="scientific">Xylophilus ampelinus</name>
    <dbReference type="NCBI Taxonomy" id="54067"/>
    <lineage>
        <taxon>Bacteria</taxon>
        <taxon>Pseudomonadati</taxon>
        <taxon>Pseudomonadota</taxon>
        <taxon>Betaproteobacteria</taxon>
        <taxon>Burkholderiales</taxon>
        <taxon>Xylophilus</taxon>
    </lineage>
</organism>
<evidence type="ECO:0000313" key="2">
    <source>
        <dbReference type="Proteomes" id="UP000247540"/>
    </source>
</evidence>
<protein>
    <recommendedName>
        <fullName evidence="3">Cellulose biosynthesis protein BcsQ</fullName>
    </recommendedName>
</protein>